<keyword evidence="1" id="KW-0812">Transmembrane</keyword>
<evidence type="ECO:0000256" key="1">
    <source>
        <dbReference type="SAM" id="Phobius"/>
    </source>
</evidence>
<evidence type="ECO:0000313" key="3">
    <source>
        <dbReference type="Proteomes" id="UP000788153"/>
    </source>
</evidence>
<name>A0ABX0U3Z4_9SPHN</name>
<organism evidence="2 3">
    <name type="scientific">Sphingomonas japonica</name>
    <dbReference type="NCBI Taxonomy" id="511662"/>
    <lineage>
        <taxon>Bacteria</taxon>
        <taxon>Pseudomonadati</taxon>
        <taxon>Pseudomonadota</taxon>
        <taxon>Alphaproteobacteria</taxon>
        <taxon>Sphingomonadales</taxon>
        <taxon>Sphingomonadaceae</taxon>
        <taxon>Sphingomonas</taxon>
    </lineage>
</organism>
<keyword evidence="1" id="KW-1133">Transmembrane helix</keyword>
<evidence type="ECO:0000313" key="2">
    <source>
        <dbReference type="EMBL" id="NIJ24101.1"/>
    </source>
</evidence>
<proteinExistence type="predicted"/>
<keyword evidence="1" id="KW-0472">Membrane</keyword>
<feature type="transmembrane region" description="Helical" evidence="1">
    <location>
        <begin position="34"/>
        <end position="55"/>
    </location>
</feature>
<protein>
    <submittedName>
        <fullName evidence="2">Uncharacterized protein</fullName>
    </submittedName>
</protein>
<gene>
    <name evidence="2" type="ORF">FHT01_001643</name>
</gene>
<dbReference type="RefSeq" id="WP_140046485.1">
    <property type="nucleotide sequence ID" value="NZ_BAAAEV010000001.1"/>
</dbReference>
<sequence>MGQGEDGIVDRIRLAWPGLSVLFLWVVGLGPHGYILLAFMPFWFGSLVSLIIAMVRWNKERRTV</sequence>
<feature type="transmembrane region" description="Helical" evidence="1">
    <location>
        <begin position="12"/>
        <end position="28"/>
    </location>
</feature>
<dbReference type="EMBL" id="JAASQP010000001">
    <property type="protein sequence ID" value="NIJ24101.1"/>
    <property type="molecule type" value="Genomic_DNA"/>
</dbReference>
<reference evidence="2 3" key="1">
    <citation type="submission" date="2020-03" db="EMBL/GenBank/DDBJ databases">
        <title>Genomic Encyclopedia of Type Strains, Phase IV (KMG-IV): sequencing the most valuable type-strain genomes for metagenomic binning, comparative biology and taxonomic classification.</title>
        <authorList>
            <person name="Goeker M."/>
        </authorList>
    </citation>
    <scope>NUCLEOTIDE SEQUENCE [LARGE SCALE GENOMIC DNA]</scope>
    <source>
        <strain evidence="2 3">DSM 22753</strain>
    </source>
</reference>
<accession>A0ABX0U3Z4</accession>
<dbReference type="Proteomes" id="UP000788153">
    <property type="component" value="Unassembled WGS sequence"/>
</dbReference>
<comment type="caution">
    <text evidence="2">The sequence shown here is derived from an EMBL/GenBank/DDBJ whole genome shotgun (WGS) entry which is preliminary data.</text>
</comment>
<keyword evidence="3" id="KW-1185">Reference proteome</keyword>